<evidence type="ECO:0000259" key="1">
    <source>
        <dbReference type="PROSITE" id="PS50801"/>
    </source>
</evidence>
<dbReference type="Gene3D" id="3.30.750.24">
    <property type="entry name" value="STAS domain"/>
    <property type="match status" value="1"/>
</dbReference>
<comment type="caution">
    <text evidence="2">The sequence shown here is derived from an EMBL/GenBank/DDBJ whole genome shotgun (WGS) entry which is preliminary data.</text>
</comment>
<dbReference type="PROSITE" id="PS50801">
    <property type="entry name" value="STAS"/>
    <property type="match status" value="1"/>
</dbReference>
<dbReference type="SUPFAM" id="SSF52091">
    <property type="entry name" value="SpoIIaa-like"/>
    <property type="match status" value="1"/>
</dbReference>
<dbReference type="CDD" id="cd07043">
    <property type="entry name" value="STAS_anti-anti-sigma_factors"/>
    <property type="match status" value="1"/>
</dbReference>
<dbReference type="EMBL" id="BAABJQ010000001">
    <property type="protein sequence ID" value="GAA5177231.1"/>
    <property type="molecule type" value="Genomic_DNA"/>
</dbReference>
<gene>
    <name evidence="2" type="ORF">GCM10023322_01460</name>
</gene>
<name>A0ABP9RGB5_9ACTN</name>
<evidence type="ECO:0000313" key="3">
    <source>
        <dbReference type="Proteomes" id="UP001501570"/>
    </source>
</evidence>
<feature type="domain" description="STAS" evidence="1">
    <location>
        <begin position="14"/>
        <end position="101"/>
    </location>
</feature>
<proteinExistence type="predicted"/>
<protein>
    <recommendedName>
        <fullName evidence="1">STAS domain-containing protein</fullName>
    </recommendedName>
</protein>
<sequence length="101" mass="10828">MSFDWEHSGDTAQLVVDGELDVEAAKVLAQRAGALLDDGPAQLVLEMSGVTRCGPAGITALFEMWGRAEERGARLLLQNLDASVYQALDVDGGKTRRSLEP</sequence>
<accession>A0ABP9RGB5</accession>
<keyword evidence="3" id="KW-1185">Reference proteome</keyword>
<evidence type="ECO:0000313" key="2">
    <source>
        <dbReference type="EMBL" id="GAA5177231.1"/>
    </source>
</evidence>
<reference evidence="3" key="1">
    <citation type="journal article" date="2019" name="Int. J. Syst. Evol. Microbiol.">
        <title>The Global Catalogue of Microorganisms (GCM) 10K type strain sequencing project: providing services to taxonomists for standard genome sequencing and annotation.</title>
        <authorList>
            <consortium name="The Broad Institute Genomics Platform"/>
            <consortium name="The Broad Institute Genome Sequencing Center for Infectious Disease"/>
            <person name="Wu L."/>
            <person name="Ma J."/>
        </authorList>
    </citation>
    <scope>NUCLEOTIDE SEQUENCE [LARGE SCALE GENOMIC DNA]</scope>
    <source>
        <strain evidence="3">JCM 18304</strain>
    </source>
</reference>
<dbReference type="InterPro" id="IPR058548">
    <property type="entry name" value="MlaB-like_STAS"/>
</dbReference>
<dbReference type="Pfam" id="PF13466">
    <property type="entry name" value="STAS_2"/>
    <property type="match status" value="1"/>
</dbReference>
<dbReference type="InterPro" id="IPR036513">
    <property type="entry name" value="STAS_dom_sf"/>
</dbReference>
<dbReference type="InterPro" id="IPR002645">
    <property type="entry name" value="STAS_dom"/>
</dbReference>
<dbReference type="Proteomes" id="UP001501570">
    <property type="component" value="Unassembled WGS sequence"/>
</dbReference>
<organism evidence="2 3">
    <name type="scientific">Rugosimonospora acidiphila</name>
    <dbReference type="NCBI Taxonomy" id="556531"/>
    <lineage>
        <taxon>Bacteria</taxon>
        <taxon>Bacillati</taxon>
        <taxon>Actinomycetota</taxon>
        <taxon>Actinomycetes</taxon>
        <taxon>Micromonosporales</taxon>
        <taxon>Micromonosporaceae</taxon>
        <taxon>Rugosimonospora</taxon>
    </lineage>
</organism>